<dbReference type="EMBL" id="MBTA01000012">
    <property type="protein sequence ID" value="RKD17011.1"/>
    <property type="molecule type" value="Genomic_DNA"/>
</dbReference>
<dbReference type="OrthoDB" id="1466062at2"/>
<evidence type="ECO:0000313" key="1">
    <source>
        <dbReference type="EMBL" id="RKD17011.1"/>
    </source>
</evidence>
<gene>
    <name evidence="1" type="ORF">BCY91_02340</name>
</gene>
<name>A0A419S6V7_9SPHI</name>
<evidence type="ECO:0000313" key="2">
    <source>
        <dbReference type="Proteomes" id="UP000283433"/>
    </source>
</evidence>
<organism evidence="1 2">
    <name type="scientific">Pelobium manganitolerans</name>
    <dbReference type="NCBI Taxonomy" id="1842495"/>
    <lineage>
        <taxon>Bacteria</taxon>
        <taxon>Pseudomonadati</taxon>
        <taxon>Bacteroidota</taxon>
        <taxon>Sphingobacteriia</taxon>
        <taxon>Sphingobacteriales</taxon>
        <taxon>Sphingobacteriaceae</taxon>
        <taxon>Pelobium</taxon>
    </lineage>
</organism>
<accession>A0A419S6V7</accession>
<protein>
    <recommendedName>
        <fullName evidence="3">DUF4270 domain-containing protein</fullName>
    </recommendedName>
</protein>
<keyword evidence="2" id="KW-1185">Reference proteome</keyword>
<dbReference type="AlphaFoldDB" id="A0A419S6V7"/>
<reference evidence="1 2" key="1">
    <citation type="submission" date="2016-07" db="EMBL/GenBank/DDBJ databases">
        <title>Genome of Pelobium manganitolerans.</title>
        <authorList>
            <person name="Wu S."/>
            <person name="Wang G."/>
        </authorList>
    </citation>
    <scope>NUCLEOTIDE SEQUENCE [LARGE SCALE GENOMIC DNA]</scope>
    <source>
        <strain evidence="1 2">YS-25</strain>
    </source>
</reference>
<dbReference type="PROSITE" id="PS51257">
    <property type="entry name" value="PROKAR_LIPOPROTEIN"/>
    <property type="match status" value="1"/>
</dbReference>
<dbReference type="Proteomes" id="UP000283433">
    <property type="component" value="Unassembled WGS sequence"/>
</dbReference>
<evidence type="ECO:0008006" key="3">
    <source>
        <dbReference type="Google" id="ProtNLM"/>
    </source>
</evidence>
<dbReference type="RefSeq" id="WP_120181201.1">
    <property type="nucleotide sequence ID" value="NZ_MBTA01000012.1"/>
</dbReference>
<sequence>MRFQKSDLLTLLVSLFIFTGCENPSSIGLDVDPDIELNSKLVDTSTVVTKLLKRDTIAVNYTDQSVLGYFKDPAFGETTASIAMALTMPSTNYKFGTNPIIDSAVLVIPYLNFYGDSLNSTFTAEVRELNEVLYNESQKVYFSNKTWDKKATILGSATLKTSYKDSITLQDIRTGLSDTVKKVPAQLRVKLDANFIKSKIIEADSLKKVSNLTFNNYFNGLYLSVNKSATTGNGGLFGLNTSSSGAARLEIFYRNTNTSGGLDTLTSTFNITAANAATELKWETNGTAVETALASNTTNNDLLYLKGLGGTYIKVNFPYLQKLKALGSNVTINRAELVFYIDDNNDYAPLDRLRIYRWDIAHRPQYVPDENPSDARYMGPNFVGGFYSKANKAYTVNLTGYIQDLMRGQLKDYGTFISAEDFTSSTGSLNNLGRSILGGGSNTNYKVKLRVFYTDQK</sequence>
<proteinExistence type="predicted"/>
<dbReference type="Pfam" id="PF14092">
    <property type="entry name" value="DUF4270"/>
    <property type="match status" value="1"/>
</dbReference>
<dbReference type="InterPro" id="IPR025366">
    <property type="entry name" value="DUF4270"/>
</dbReference>
<comment type="caution">
    <text evidence="1">The sequence shown here is derived from an EMBL/GenBank/DDBJ whole genome shotgun (WGS) entry which is preliminary data.</text>
</comment>